<reference evidence="1 2" key="1">
    <citation type="submission" date="2020-08" db="EMBL/GenBank/DDBJ databases">
        <title>Sequencing the genomes of 1000 actinobacteria strains.</title>
        <authorList>
            <person name="Klenk H.-P."/>
        </authorList>
    </citation>
    <scope>NUCLEOTIDE SEQUENCE [LARGE SCALE GENOMIC DNA]</scope>
    <source>
        <strain evidence="1 2">DSM 45084</strain>
    </source>
</reference>
<proteinExistence type="predicted"/>
<evidence type="ECO:0000313" key="1">
    <source>
        <dbReference type="EMBL" id="MBB4963358.1"/>
    </source>
</evidence>
<accession>A0A7W7SYM1</accession>
<comment type="caution">
    <text evidence="1">The sequence shown here is derived from an EMBL/GenBank/DDBJ whole genome shotgun (WGS) entry which is preliminary data.</text>
</comment>
<dbReference type="AlphaFoldDB" id="A0A7W7SYM1"/>
<gene>
    <name evidence="1" type="ORF">F4559_000717</name>
</gene>
<organism evidence="1 2">
    <name type="scientific">Saccharothrix violaceirubra</name>
    <dbReference type="NCBI Taxonomy" id="413306"/>
    <lineage>
        <taxon>Bacteria</taxon>
        <taxon>Bacillati</taxon>
        <taxon>Actinomycetota</taxon>
        <taxon>Actinomycetes</taxon>
        <taxon>Pseudonocardiales</taxon>
        <taxon>Pseudonocardiaceae</taxon>
        <taxon>Saccharothrix</taxon>
    </lineage>
</organism>
<keyword evidence="1" id="KW-0808">Transferase</keyword>
<name>A0A7W7SYM1_9PSEU</name>
<evidence type="ECO:0000313" key="2">
    <source>
        <dbReference type="Proteomes" id="UP000542674"/>
    </source>
</evidence>
<dbReference type="InterPro" id="IPR011990">
    <property type="entry name" value="TPR-like_helical_dom_sf"/>
</dbReference>
<dbReference type="GO" id="GO:0016740">
    <property type="term" value="F:transferase activity"/>
    <property type="evidence" value="ECO:0007669"/>
    <property type="project" value="UniProtKB-KW"/>
</dbReference>
<dbReference type="Proteomes" id="UP000542674">
    <property type="component" value="Unassembled WGS sequence"/>
</dbReference>
<sequence length="137" mass="15524">MTDGLVRAAAHLTERWRAHPDERPALRAPLARLAGRFRAEADACRERGDLRVAVAQRRRELALRRRLDDPHETTGTLLALVDDYRGLGARRQVLDCADEVLAIARVHRDEPAIVEAHRRLHALLAEFGRPEAVRHDP</sequence>
<dbReference type="Gene3D" id="1.25.40.10">
    <property type="entry name" value="Tetratricopeptide repeat domain"/>
    <property type="match status" value="1"/>
</dbReference>
<keyword evidence="2" id="KW-1185">Reference proteome</keyword>
<dbReference type="EMBL" id="JACHJS010000001">
    <property type="protein sequence ID" value="MBB4963358.1"/>
    <property type="molecule type" value="Genomic_DNA"/>
</dbReference>
<dbReference type="RefSeq" id="WP_184666142.1">
    <property type="nucleotide sequence ID" value="NZ_BAABAI010000036.1"/>
</dbReference>
<protein>
    <submittedName>
        <fullName evidence="1">GNAT superfamily N-acetyltransferase</fullName>
    </submittedName>
</protein>